<dbReference type="Gene3D" id="2.60.120.260">
    <property type="entry name" value="Galactose-binding domain-like"/>
    <property type="match status" value="1"/>
</dbReference>
<feature type="domain" description="Laminin EGF-like" evidence="15">
    <location>
        <begin position="1195"/>
        <end position="1253"/>
    </location>
</feature>
<feature type="disulfide bond" evidence="11">
    <location>
        <begin position="2553"/>
        <end position="2580"/>
    </location>
</feature>
<feature type="domain" description="Laminin G" evidence="14">
    <location>
        <begin position="2404"/>
        <end position="2580"/>
    </location>
</feature>
<keyword evidence="13" id="KW-0175">Coiled coil</keyword>
<feature type="disulfide bond" evidence="12">
    <location>
        <begin position="881"/>
        <end position="890"/>
    </location>
</feature>
<dbReference type="SMART" id="SM00136">
    <property type="entry name" value="LamNT"/>
    <property type="match status" value="1"/>
</dbReference>
<evidence type="ECO:0000256" key="6">
    <source>
        <dbReference type="ARBA" id="ARBA00022869"/>
    </source>
</evidence>
<feature type="disulfide bond" evidence="12">
    <location>
        <begin position="474"/>
        <end position="483"/>
    </location>
</feature>
<dbReference type="PROSITE" id="PS51115">
    <property type="entry name" value="LAMININ_IVA"/>
    <property type="match status" value="2"/>
</dbReference>
<feature type="disulfide bond" evidence="12">
    <location>
        <begin position="930"/>
        <end position="939"/>
    </location>
</feature>
<feature type="coiled-coil region" evidence="13">
    <location>
        <begin position="1945"/>
        <end position="1993"/>
    </location>
</feature>
<dbReference type="GO" id="GO:0005604">
    <property type="term" value="C:basement membrane"/>
    <property type="evidence" value="ECO:0007669"/>
    <property type="project" value="UniProtKB-SubCell"/>
</dbReference>
<evidence type="ECO:0000256" key="8">
    <source>
        <dbReference type="ARBA" id="ARBA00023180"/>
    </source>
</evidence>
<dbReference type="FunFam" id="2.10.25.10:FF:000082">
    <property type="entry name" value="Laminin subunit alpha 1"/>
    <property type="match status" value="1"/>
</dbReference>
<comment type="caution">
    <text evidence="18">The sequence shown here is derived from an EMBL/GenBank/DDBJ whole genome shotgun (WGS) entry which is preliminary data.</text>
</comment>
<dbReference type="InterPro" id="IPR000742">
    <property type="entry name" value="EGF"/>
</dbReference>
<dbReference type="FunFam" id="2.10.25.10:FF:000209">
    <property type="entry name" value="Laminin subunit alpha 5"/>
    <property type="match status" value="1"/>
</dbReference>
<evidence type="ECO:0000259" key="15">
    <source>
        <dbReference type="PROSITE" id="PS50027"/>
    </source>
</evidence>
<dbReference type="PANTHER" id="PTHR10574:SF436">
    <property type="entry name" value="LAMININ SUBUNIT ALPHA-2"/>
    <property type="match status" value="1"/>
</dbReference>
<feature type="disulfide bond" evidence="12">
    <location>
        <begin position="977"/>
        <end position="986"/>
    </location>
</feature>
<feature type="domain" description="Laminin G" evidence="14">
    <location>
        <begin position="2587"/>
        <end position="2760"/>
    </location>
</feature>
<keyword evidence="7 12" id="KW-1015">Disulfide bond</keyword>
<evidence type="ECO:0000256" key="10">
    <source>
        <dbReference type="ARBA" id="ARBA00065619"/>
    </source>
</evidence>
<dbReference type="Gene3D" id="2.10.25.10">
    <property type="entry name" value="Laminin"/>
    <property type="match status" value="13"/>
</dbReference>
<feature type="disulfide bond" evidence="12">
    <location>
        <begin position="956"/>
        <end position="968"/>
    </location>
</feature>
<dbReference type="CDD" id="cd00055">
    <property type="entry name" value="EGF_Lam"/>
    <property type="match status" value="17"/>
</dbReference>
<feature type="disulfide bond" evidence="12">
    <location>
        <begin position="1056"/>
        <end position="1073"/>
    </location>
</feature>
<feature type="disulfide bond" evidence="12">
    <location>
        <begin position="911"/>
        <end position="928"/>
    </location>
</feature>
<keyword evidence="4" id="KW-0732">Signal</keyword>
<feature type="disulfide bond" evidence="12">
    <location>
        <begin position="909"/>
        <end position="921"/>
    </location>
</feature>
<feature type="domain" description="Laminin IV type A" evidence="16">
    <location>
        <begin position="1277"/>
        <end position="1459"/>
    </location>
</feature>
<dbReference type="InterPro" id="IPR050440">
    <property type="entry name" value="Laminin/Netrin_ECM"/>
</dbReference>
<evidence type="ECO:0008006" key="20">
    <source>
        <dbReference type="Google" id="ProtNLM"/>
    </source>
</evidence>
<name>A0AAE1DTH1_9GAST</name>
<feature type="domain" description="Laminin EGF-like" evidence="15">
    <location>
        <begin position="956"/>
        <end position="1003"/>
    </location>
</feature>
<dbReference type="InterPro" id="IPR000034">
    <property type="entry name" value="Laminin_IV"/>
</dbReference>
<dbReference type="InterPro" id="IPR002049">
    <property type="entry name" value="LE_dom"/>
</dbReference>
<dbReference type="FunFam" id="2.10.25.10:FF:000033">
    <property type="entry name" value="Laminin subunit alpha 2"/>
    <property type="match status" value="1"/>
</dbReference>
<feature type="domain" description="Laminin EGF-like" evidence="15">
    <location>
        <begin position="745"/>
        <end position="794"/>
    </location>
</feature>
<feature type="domain" description="Laminin G" evidence="14">
    <location>
        <begin position="2994"/>
        <end position="3174"/>
    </location>
</feature>
<dbReference type="FunFam" id="2.10.25.10:FF:000512">
    <property type="entry name" value="Laminin subunit alpha 1"/>
    <property type="match status" value="1"/>
</dbReference>
<dbReference type="FunFam" id="2.60.120.260:FF:000017">
    <property type="entry name" value="Laminin subunit alpha 2"/>
    <property type="match status" value="1"/>
</dbReference>
<dbReference type="GO" id="GO:0009887">
    <property type="term" value="P:animal organ morphogenesis"/>
    <property type="evidence" value="ECO:0007669"/>
    <property type="project" value="TreeGrafter"/>
</dbReference>
<comment type="caution">
    <text evidence="12">Lacks conserved residue(s) required for the propagation of feature annotation.</text>
</comment>
<dbReference type="FunFam" id="2.10.25.10:FF:000074">
    <property type="entry name" value="Laminin subunit alpha"/>
    <property type="match status" value="2"/>
</dbReference>
<accession>A0AAE1DTH1</accession>
<dbReference type="InterPro" id="IPR008211">
    <property type="entry name" value="Laminin_N"/>
</dbReference>
<evidence type="ECO:0000256" key="12">
    <source>
        <dbReference type="PROSITE-ProRule" id="PRU00460"/>
    </source>
</evidence>
<organism evidence="18 19">
    <name type="scientific">Elysia crispata</name>
    <name type="common">lettuce slug</name>
    <dbReference type="NCBI Taxonomy" id="231223"/>
    <lineage>
        <taxon>Eukaryota</taxon>
        <taxon>Metazoa</taxon>
        <taxon>Spiralia</taxon>
        <taxon>Lophotrochozoa</taxon>
        <taxon>Mollusca</taxon>
        <taxon>Gastropoda</taxon>
        <taxon>Heterobranchia</taxon>
        <taxon>Euthyneura</taxon>
        <taxon>Panpulmonata</taxon>
        <taxon>Sacoglossa</taxon>
        <taxon>Placobranchoidea</taxon>
        <taxon>Plakobranchidae</taxon>
        <taxon>Elysia</taxon>
    </lineage>
</organism>
<evidence type="ECO:0000259" key="14">
    <source>
        <dbReference type="PROSITE" id="PS50025"/>
    </source>
</evidence>
<dbReference type="CDD" id="cd00110">
    <property type="entry name" value="LamG"/>
    <property type="match status" value="5"/>
</dbReference>
<feature type="domain" description="Laminin EGF-like" evidence="15">
    <location>
        <begin position="1149"/>
        <end position="1194"/>
    </location>
</feature>
<dbReference type="SMART" id="SM00281">
    <property type="entry name" value="LamB"/>
    <property type="match status" value="2"/>
</dbReference>
<evidence type="ECO:0000313" key="19">
    <source>
        <dbReference type="Proteomes" id="UP001283361"/>
    </source>
</evidence>
<dbReference type="SUPFAM" id="SSF49899">
    <property type="entry name" value="Concanavalin A-like lectins/glucanases"/>
    <property type="match status" value="5"/>
</dbReference>
<dbReference type="PROSITE" id="PS01248">
    <property type="entry name" value="EGF_LAM_1"/>
    <property type="match status" value="8"/>
</dbReference>
<reference evidence="18" key="1">
    <citation type="journal article" date="2023" name="G3 (Bethesda)">
        <title>A reference genome for the long-term kleptoplast-retaining sea slug Elysia crispata morphotype clarki.</title>
        <authorList>
            <person name="Eastman K.E."/>
            <person name="Pendleton A.L."/>
            <person name="Shaikh M.A."/>
            <person name="Suttiyut T."/>
            <person name="Ogas R."/>
            <person name="Tomko P."/>
            <person name="Gavelis G."/>
            <person name="Widhalm J.R."/>
            <person name="Wisecaver J.H."/>
        </authorList>
    </citation>
    <scope>NUCLEOTIDE SEQUENCE</scope>
    <source>
        <strain evidence="18">ECLA1</strain>
    </source>
</reference>
<evidence type="ECO:0000259" key="17">
    <source>
        <dbReference type="PROSITE" id="PS51117"/>
    </source>
</evidence>
<feature type="domain" description="Laminin EGF-like" evidence="15">
    <location>
        <begin position="455"/>
        <end position="503"/>
    </location>
</feature>
<evidence type="ECO:0000256" key="4">
    <source>
        <dbReference type="ARBA" id="ARBA00022729"/>
    </source>
</evidence>
<dbReference type="InterPro" id="IPR056863">
    <property type="entry name" value="LMN_ATRN_NET-like_EGF"/>
</dbReference>
<dbReference type="GO" id="GO:0007155">
    <property type="term" value="P:cell adhesion"/>
    <property type="evidence" value="ECO:0007669"/>
    <property type="project" value="InterPro"/>
</dbReference>
<feature type="disulfide bond" evidence="12">
    <location>
        <begin position="1522"/>
        <end position="1531"/>
    </location>
</feature>
<dbReference type="InterPro" id="IPR013320">
    <property type="entry name" value="ConA-like_dom_sf"/>
</dbReference>
<feature type="disulfide bond" evidence="12">
    <location>
        <begin position="1075"/>
        <end position="1084"/>
    </location>
</feature>
<feature type="disulfide bond" evidence="12">
    <location>
        <begin position="1151"/>
        <end position="1168"/>
    </location>
</feature>
<feature type="domain" description="Laminin EGF-like" evidence="15">
    <location>
        <begin position="1054"/>
        <end position="1101"/>
    </location>
</feature>
<feature type="domain" description="Laminin EGF-like" evidence="15">
    <location>
        <begin position="1503"/>
        <end position="1552"/>
    </location>
</feature>
<dbReference type="SMART" id="SM00282">
    <property type="entry name" value="LamG"/>
    <property type="match status" value="5"/>
</dbReference>
<dbReference type="Pfam" id="PF06009">
    <property type="entry name" value="Laminin_II"/>
    <property type="match status" value="1"/>
</dbReference>
<dbReference type="SMART" id="SM00181">
    <property type="entry name" value="EGF"/>
    <property type="match status" value="13"/>
</dbReference>
<feature type="disulfide bond" evidence="11">
    <location>
        <begin position="2962"/>
        <end position="2989"/>
    </location>
</feature>
<evidence type="ECO:0000256" key="13">
    <source>
        <dbReference type="SAM" id="Coils"/>
    </source>
</evidence>
<dbReference type="PANTHER" id="PTHR10574">
    <property type="entry name" value="NETRIN/LAMININ-RELATED"/>
    <property type="match status" value="1"/>
</dbReference>
<feature type="disulfide bond" evidence="12">
    <location>
        <begin position="1612"/>
        <end position="1629"/>
    </location>
</feature>
<feature type="domain" description="Laminin EGF-like" evidence="15">
    <location>
        <begin position="909"/>
        <end position="955"/>
    </location>
</feature>
<feature type="domain" description="Laminin G" evidence="14">
    <location>
        <begin position="2212"/>
        <end position="2391"/>
    </location>
</feature>
<keyword evidence="6" id="KW-0084">Basement membrane</keyword>
<keyword evidence="3" id="KW-0272">Extracellular matrix</keyword>
<dbReference type="Pfam" id="PF00055">
    <property type="entry name" value="Laminin_N"/>
    <property type="match status" value="1"/>
</dbReference>
<evidence type="ECO:0000256" key="9">
    <source>
        <dbReference type="ARBA" id="ARBA00023292"/>
    </source>
</evidence>
<dbReference type="GO" id="GO:0009888">
    <property type="term" value="P:tissue development"/>
    <property type="evidence" value="ECO:0007669"/>
    <property type="project" value="TreeGrafter"/>
</dbReference>
<feature type="domain" description="Laminin EGF-like" evidence="15">
    <location>
        <begin position="857"/>
        <end position="908"/>
    </location>
</feature>
<proteinExistence type="predicted"/>
<dbReference type="PRINTS" id="PR00011">
    <property type="entry name" value="EGFLAMININ"/>
</dbReference>
<dbReference type="FunFam" id="2.10.25.10:FF:000090">
    <property type="entry name" value="laminin subunit alpha"/>
    <property type="match status" value="1"/>
</dbReference>
<dbReference type="FunFam" id="2.10.25.10:FF:000069">
    <property type="entry name" value="Laminin subunit alpha 1"/>
    <property type="match status" value="1"/>
</dbReference>
<keyword evidence="19" id="KW-1185">Reference proteome</keyword>
<evidence type="ECO:0000256" key="11">
    <source>
        <dbReference type="PROSITE-ProRule" id="PRU00122"/>
    </source>
</evidence>
<dbReference type="SMART" id="SM00180">
    <property type="entry name" value="EGF_Lam"/>
    <property type="match status" value="17"/>
</dbReference>
<comment type="subcellular location">
    <subcellularLocation>
        <location evidence="1">Secreted</location>
        <location evidence="1">Extracellular space</location>
        <location evidence="1">Extracellular matrix</location>
        <location evidence="1">Basement membrane</location>
    </subcellularLocation>
</comment>
<evidence type="ECO:0000256" key="7">
    <source>
        <dbReference type="ARBA" id="ARBA00023157"/>
    </source>
</evidence>
<comment type="subunit">
    <text evidence="10">Laminin is a complex glycoprotein, consisting of three different polypeptide chains (alpha, beta, gamma), which are bound to each other by disulfide bonds into a cross-shaped molecule comprising one long and three short arms with globules at each end.</text>
</comment>
<dbReference type="PROSITE" id="PS50027">
    <property type="entry name" value="EGF_LAM_2"/>
    <property type="match status" value="12"/>
</dbReference>
<feature type="domain" description="Laminin IV type A" evidence="16">
    <location>
        <begin position="524"/>
        <end position="711"/>
    </location>
</feature>
<dbReference type="Pfam" id="PF00052">
    <property type="entry name" value="Laminin_B"/>
    <property type="match status" value="2"/>
</dbReference>
<feature type="disulfide bond" evidence="12">
    <location>
        <begin position="1631"/>
        <end position="1640"/>
    </location>
</feature>
<feature type="disulfide bond" evidence="12">
    <location>
        <begin position="958"/>
        <end position="975"/>
    </location>
</feature>
<evidence type="ECO:0000256" key="2">
    <source>
        <dbReference type="ARBA" id="ARBA00022525"/>
    </source>
</evidence>
<feature type="disulfide bond" evidence="12">
    <location>
        <begin position="1054"/>
        <end position="1066"/>
    </location>
</feature>
<feature type="disulfide bond" evidence="12">
    <location>
        <begin position="1580"/>
        <end position="1589"/>
    </location>
</feature>
<dbReference type="Pfam" id="PF00054">
    <property type="entry name" value="Laminin_G_1"/>
    <property type="match status" value="1"/>
</dbReference>
<feature type="disulfide bond" evidence="12">
    <location>
        <begin position="1610"/>
        <end position="1622"/>
    </location>
</feature>
<feature type="disulfide bond" evidence="12">
    <location>
        <begin position="1170"/>
        <end position="1179"/>
    </location>
</feature>
<dbReference type="EMBL" id="JAWDGP010002673">
    <property type="protein sequence ID" value="KAK3781048.1"/>
    <property type="molecule type" value="Genomic_DNA"/>
</dbReference>
<dbReference type="Pfam" id="PF00053">
    <property type="entry name" value="EGF_laminin"/>
    <property type="match status" value="14"/>
</dbReference>
<feature type="domain" description="Laminin G" evidence="14">
    <location>
        <begin position="2815"/>
        <end position="2989"/>
    </location>
</feature>
<dbReference type="Pfam" id="PF24973">
    <property type="entry name" value="EGF_LMN_ATRN"/>
    <property type="match status" value="2"/>
</dbReference>
<evidence type="ECO:0000256" key="1">
    <source>
        <dbReference type="ARBA" id="ARBA00004302"/>
    </source>
</evidence>
<feature type="coiled-coil region" evidence="13">
    <location>
        <begin position="1830"/>
        <end position="1919"/>
    </location>
</feature>
<feature type="domain" description="Laminin EGF-like" evidence="15">
    <location>
        <begin position="1553"/>
        <end position="1609"/>
    </location>
</feature>
<feature type="domain" description="Laminin N-terminal" evidence="17">
    <location>
        <begin position="20"/>
        <end position="272"/>
    </location>
</feature>
<keyword evidence="8" id="KW-0325">Glycoprotein</keyword>
<dbReference type="Proteomes" id="UP001283361">
    <property type="component" value="Unassembled WGS sequence"/>
</dbReference>
<evidence type="ECO:0000256" key="3">
    <source>
        <dbReference type="ARBA" id="ARBA00022530"/>
    </source>
</evidence>
<gene>
    <name evidence="18" type="ORF">RRG08_046352</name>
</gene>
<evidence type="ECO:0000256" key="5">
    <source>
        <dbReference type="ARBA" id="ARBA00022737"/>
    </source>
</evidence>
<dbReference type="Gene3D" id="2.60.120.200">
    <property type="match status" value="5"/>
</dbReference>
<keyword evidence="5" id="KW-0677">Repeat</keyword>
<feature type="domain" description="Laminin EGF-like" evidence="15">
    <location>
        <begin position="1004"/>
        <end position="1053"/>
    </location>
</feature>
<dbReference type="InterPro" id="IPR010307">
    <property type="entry name" value="Laminin_dom_II"/>
</dbReference>
<dbReference type="SUPFAM" id="SSF57196">
    <property type="entry name" value="EGF/Laminin"/>
    <property type="match status" value="13"/>
</dbReference>
<feature type="disulfide bond" evidence="12">
    <location>
        <begin position="1224"/>
        <end position="1233"/>
    </location>
</feature>
<dbReference type="Pfam" id="PF02210">
    <property type="entry name" value="Laminin_G_2"/>
    <property type="match status" value="4"/>
</dbReference>
<dbReference type="PROSITE" id="PS50025">
    <property type="entry name" value="LAM_G_DOMAIN"/>
    <property type="match status" value="5"/>
</dbReference>
<feature type="disulfide bond" evidence="12">
    <location>
        <begin position="1149"/>
        <end position="1161"/>
    </location>
</feature>
<feature type="disulfide bond" evidence="12">
    <location>
        <begin position="1026"/>
        <end position="1035"/>
    </location>
</feature>
<feature type="disulfide bond" evidence="11">
    <location>
        <begin position="2733"/>
        <end position="2760"/>
    </location>
</feature>
<evidence type="ECO:0000259" key="16">
    <source>
        <dbReference type="PROSITE" id="PS51115"/>
    </source>
</evidence>
<feature type="disulfide bond" evidence="11">
    <location>
        <begin position="3147"/>
        <end position="3174"/>
    </location>
</feature>
<feature type="disulfide bond" evidence="12">
    <location>
        <begin position="764"/>
        <end position="773"/>
    </location>
</feature>
<dbReference type="FunFam" id="2.10.25.10:FF:000130">
    <property type="entry name" value="Laminin subunit beta 1"/>
    <property type="match status" value="1"/>
</dbReference>
<dbReference type="FunFam" id="2.10.25.10:FF:000106">
    <property type="entry name" value="Heparan sulfate proteoglycan 2"/>
    <property type="match status" value="2"/>
</dbReference>
<sequence>MNRIKLNSSHDCVICVERNILPDLLPIQFNLATRARISVNATCGHKREREVFCKLVEHVRIFPAENRQCDICDARSENPALRHPISNAVDGSQRWWQSPTLANGPEYNYVTITLDLQQVYQIAYIIMKAANAPRPGNWILERSIDGETYLPWQYFAIDDQECRTAYGLDATIGLPVFVRDDQVICTTRYSAIEPLDGGEIFVSLINERPGAYRPSKTLLEFTSARYIRMRFQKIRTLLGDLMDFGSRDPDDTDDSVTRRYYYSIKDISIGGQCICYGHASFCRRHDSMRDRLQCQCEDNTTGDNCELCKPLYNQKPWQVRSSNNGGCEQCNCNNKAEKCVYNATVAARSLSLNIDGIYNGGGVCVECQEYTTGINCERCLPGYYRPMGMTQDMRFPCRPCNCLESQSSSADCVQDDSRLSEGLRPGDCLCKEGFSGRTCDSCAVGYYGYPNCRQCRCDVAGSIDPENCDRQCVCKENVVGSRCDVCKDGHFHLDINNPLGCTECFCFGASTVCESVNWGLAKVHDMNGWILSHLEPGGLTLLPRLFNGWLEAKVYLPVQGRNDPRSYSVEDIHYWVAPMSYLGNRLSSYGGHLELTLRYRLDNQMRNKYYLQKPNFVLQGSNMTITADLKRLRENSDYQLQVHLHESSWRHLEDDRRVTRAEMMTLLYKLKRLLIRATYNTAQDTVFLKDVYLDMATPMVMDGSSLKSVEQCRCPEGYAGLSCENCISGWKRVDNQLIRGRCRKCQCHNHADDCDPYTGKCLACKHSTTGDYCERCLPGFYGDARYGYPDDCKPCSCPLVSGNNFFAERCVARPTSDNPDAYECVNCREGYTGVRCQTCAPGFYGNPIVPGGSCRRCNCGGNIDPARPGSCNPNTGVCNLCTNNTEGQHCERCISGYYGSAVNGNCRPCQCSELGSKDQKCDTRTGQCNCQARFTGRKCDHCQRGYGNIERNCERCNCDRIGSESLTCDSVSGQCRCKPGVGGLSCSQCAVGYHDFSRSGCKDCLCYGPGTTNVISCDHITGTCLCKPGVTGTFCDKCRPYHFGLGSDSGCTKCECDRTGSDNSSCNETTGQCPCKPGVGGRKCDSCLPGYYGFSSAGCQVCEPCEKAGHVCNPMTGLCSCPTNTEGPTCQMCITDGWGYDKDGGCKLCNCSIEGSLSQQCDLETGSCECHEGFHGYSCDGCLAGFHSFPKCQECACNHAGSLSDTCPDNAEYCECNKMGQCYCKKNVEGQRCESCRPDTFSLDQENPYGCTECYCFLRAQSCIQAPYVWTKVAVPNLDTHFSLLPDDADFLQQKFGYNVISSEYSYVHPELRSEPVYWQLNMDGMDKDMVQSYNGRLEFYHFFEDHTTNIRNAESKAPLIILIGNGIELHYGYSHLEPSTLQEISVKFHEELWYFKGQIQPVDRRFLMIALQNVTAILVRAVQDGSASSALLDNVYIQRAVPEGPGVNSTRRAIGVEICDCPERFIGVSCQKPGPGYYRVPPLDSDINLSSPETVIGVVKACQCFKHSQLCDPDTGDCEACLHNTVGRNCEQCAEGYFGVATKGTPNDCQPCRCPLPEPSNNFSPTCKGGRNGMMCTACKPAYEGVQCERCAPGFYGNPQILGDTCKPCLCSPDGSINQECEREYGQCPCLPGISGRTCEVCSDETAGVQGGKCVSCYSGCTGILLADLSNWTVPLLNFDPSGVVYPWDDLNNLQTQVKLLKGKLGIMEQAGGARVKNLTSDIDYLDTAALRLINRTHYTCDRKLDTVGASACKIKDKATTYLEDVTNLEKDVNATHEEIKGILDYIRKLIYSLQGDYQGLDMNAALQAAKDLLAEIQARDFSPQDKAIWEENEAAEMLAEQIEKLKKKNVDTNGTQARLFEMERRLNDLVDQIQIANNTSNDALDKIKQLMKLLNTLNDVQKKIEKVESESFTLLEEAQDLLVEAESTLYISEDQTVALTMFLEQLRGNVDDLRKAIPSLEKGVQKAMNHAEMLQERAKELDDLYELVRNQSENAVMAAKAYESIVNAINKARKSAEQALNDAKVSKKIAGVENMTDEVVRLIQRSKELIMEAEPLLVLAKNLTDPLRNLQDDLEVAQADHEDNQGLLDDLKLDNLPKNLSNRANNVFPVIEEAKENTQATFDILNNINATKQSSKFDGLKDVPDLNDNLTDTLAITKTAEKGVSKLNDLKQKVDERMSANARKAVGISHDLEALRAKIRDARNRVNDMKLSLKADGQCFRTYRSTLKPSATNEIRFAFKPETEIIDALLVLLEQSPEEFLAADIANQKVRFSWNSGSGVGSVLHDQILEPDKWYHVMAKRIGSVGQLKVWPEDGQEELAQKVSASLGAGCSLMNLNESSIIYLAGSGNSDQIPSEVSSENFKGCMGEIFLDAHRLGVYNFKSDIQDHCGACEEVPQLLIADKVFVFNGRGFARYEVNRYNARRTKIELEFKTFYEDSKIFFVGSESNGDFLSLDLKDGHVTVRFNMGGISTAFGKTNNTYNNNKWIKIIFDRNRQNAALIVDKEKIMLKAPGVNTGLEISGAPMYFGGVPTILDVVKFRGLEKNEFFFGCMQKLTFYTLPPDADSSSFVNVQQSSGCRENGISTVDFRGDGYLTLEIENIAFMDDTNDISLTFVTTKADAVILLARDIPGNNYYSISLVDGKLEVRMKGQGTSPVLIKSFETFNDGTMHCVSLIKNSQRLKLIANDKVLGNEEAIDVQFPSTNNSSLYLGGNPARNILGMAATNEKFDGCISDVIVNGNLLSMADATQYKRADVGRCRFTTDTTKPVVVAEENSNEPTTVMTTTTTVAPALLSMADPQSCAKVVKADEEQGAHTVGFSRSFHAEITNVKKREIAKNFIFTVDFRTFYEDGLFGYLTNGDKTFYLGIQLIKGHLEVAYMYEGSHVSLSFDKELNDGKWHSVQLEKASKVLSLTYDGEPKRSNSIANRLEFKPPLNLGGPITADFFKDNGINLVSHSVRGCIRNLKLNQMEISLNDVKVIQDIKTGKCHKDVEPGIYFGGDAWGIYETDFIIEEGINISLEFKTKSTMGILVSVGSDSDSKFGLTLELDKGKVKFGVRNNDGEFRIESDNINKYMFCDNQWHTVQAAIFAGQVSIKVDEGKLLSSSVTGMMEAIETQSPLFIGGYESESGKFKQPASLSQDNFNGCMKKLMINDKFVDWYGLKNDAHLQKDACPTL</sequence>
<dbReference type="PROSITE" id="PS51117">
    <property type="entry name" value="LAMININ_NTER"/>
    <property type="match status" value="1"/>
</dbReference>
<keyword evidence="2" id="KW-0964">Secreted</keyword>
<protein>
    <recommendedName>
        <fullName evidence="20">Laminin subunit alpha-2</fullName>
    </recommendedName>
</protein>
<evidence type="ECO:0000313" key="18">
    <source>
        <dbReference type="EMBL" id="KAK3781048.1"/>
    </source>
</evidence>
<dbReference type="InterPro" id="IPR001791">
    <property type="entry name" value="Laminin_G"/>
</dbReference>
<dbReference type="Gene3D" id="2.170.300.10">
    <property type="entry name" value="Tie2 ligand-binding domain superfamily"/>
    <property type="match status" value="2"/>
</dbReference>
<feature type="domain" description="Laminin EGF-like" evidence="15">
    <location>
        <begin position="1610"/>
        <end position="1657"/>
    </location>
</feature>
<keyword evidence="9 12" id="KW-0424">Laminin EGF-like domain</keyword>